<dbReference type="AlphaFoldDB" id="A0A194AFM9"/>
<reference evidence="3" key="1">
    <citation type="submission" date="2016-06" db="EMBL/GenBank/DDBJ databases">
        <title>Draft genome sequence of Desulfoplanes formicivorans strain Pf12B.</title>
        <authorList>
            <person name="Watanabe M."/>
            <person name="Kojima H."/>
            <person name="Fukui M."/>
        </authorList>
    </citation>
    <scope>NUCLEOTIDE SEQUENCE [LARGE SCALE GENOMIC DNA]</scope>
    <source>
        <strain evidence="3">Pf12B</strain>
    </source>
</reference>
<dbReference type="EMBL" id="BDFE01000016">
    <property type="protein sequence ID" value="GAU08882.1"/>
    <property type="molecule type" value="Genomic_DNA"/>
</dbReference>
<evidence type="ECO:0000313" key="3">
    <source>
        <dbReference type="Proteomes" id="UP000095200"/>
    </source>
</evidence>
<organism evidence="2 3">
    <name type="scientific">Desulfoplanes formicivorans</name>
    <dbReference type="NCBI Taxonomy" id="1592317"/>
    <lineage>
        <taxon>Bacteria</taxon>
        <taxon>Pseudomonadati</taxon>
        <taxon>Thermodesulfobacteriota</taxon>
        <taxon>Desulfovibrionia</taxon>
        <taxon>Desulfovibrionales</taxon>
        <taxon>Desulfoplanaceae</taxon>
        <taxon>Desulfoplanes</taxon>
    </lineage>
</organism>
<feature type="region of interest" description="Disordered" evidence="1">
    <location>
        <begin position="49"/>
        <end position="84"/>
    </location>
</feature>
<comment type="caution">
    <text evidence="2">The sequence shown here is derived from an EMBL/GenBank/DDBJ whole genome shotgun (WGS) entry which is preliminary data.</text>
</comment>
<name>A0A194AFM9_9BACT</name>
<evidence type="ECO:0000256" key="1">
    <source>
        <dbReference type="SAM" id="MobiDB-lite"/>
    </source>
</evidence>
<keyword evidence="3" id="KW-1185">Reference proteome</keyword>
<dbReference type="Proteomes" id="UP000095200">
    <property type="component" value="Unassembled WGS sequence"/>
</dbReference>
<protein>
    <submittedName>
        <fullName evidence="2">Uncharacterized protein</fullName>
    </submittedName>
</protein>
<sequence length="115" mass="13001">MIVPEIWIGKKSPNKANALGGQKRRSSLALLLASGDLQRCCRTLVARRKEPHNKRIERMSTSPSKLVPAATAHPRAVSHTKSTPHWSCYRLEESELSHYNDKQPRGVDEQYSQEP</sequence>
<evidence type="ECO:0000313" key="2">
    <source>
        <dbReference type="EMBL" id="GAU08882.1"/>
    </source>
</evidence>
<dbReference type="STRING" id="1592317.DPF_1599"/>
<accession>A0A194AFM9</accession>
<gene>
    <name evidence="2" type="ORF">DPF_1599</name>
</gene>
<proteinExistence type="predicted"/>